<evidence type="ECO:0000256" key="1">
    <source>
        <dbReference type="ARBA" id="ARBA00004496"/>
    </source>
</evidence>
<dbReference type="InterPro" id="IPR036390">
    <property type="entry name" value="WH_DNA-bd_sf"/>
</dbReference>
<dbReference type="GO" id="GO:0051259">
    <property type="term" value="P:protein complex oligomerization"/>
    <property type="evidence" value="ECO:0007669"/>
    <property type="project" value="InterPro"/>
</dbReference>
<keyword evidence="5 8" id="KW-0805">Transcription regulation</keyword>
<dbReference type="Gene3D" id="1.10.10.10">
    <property type="entry name" value="Winged helix-like DNA-binding domain superfamily/Winged helix DNA-binding domain"/>
    <property type="match status" value="1"/>
</dbReference>
<evidence type="ECO:0000256" key="5">
    <source>
        <dbReference type="ARBA" id="ARBA00023015"/>
    </source>
</evidence>
<dbReference type="PANTHER" id="PTHR34471">
    <property type="entry name" value="ARGININE REPRESSOR"/>
    <property type="match status" value="1"/>
</dbReference>
<keyword evidence="8" id="KW-0055">Arginine biosynthesis</keyword>
<comment type="similarity">
    <text evidence="2 8">Belongs to the ArgR family.</text>
</comment>
<keyword evidence="4 8" id="KW-0678">Repressor</keyword>
<dbReference type="GO" id="GO:0005737">
    <property type="term" value="C:cytoplasm"/>
    <property type="evidence" value="ECO:0007669"/>
    <property type="project" value="UniProtKB-SubCell"/>
</dbReference>
<comment type="pathway">
    <text evidence="8">Amino-acid biosynthesis; L-arginine biosynthesis [regulation].</text>
</comment>
<keyword evidence="6 8" id="KW-0238">DNA-binding</keyword>
<dbReference type="Pfam" id="PF01316">
    <property type="entry name" value="Arg_repressor"/>
    <property type="match status" value="1"/>
</dbReference>
<dbReference type="InterPro" id="IPR001669">
    <property type="entry name" value="Arg_repress"/>
</dbReference>
<evidence type="ECO:0000259" key="10">
    <source>
        <dbReference type="Pfam" id="PF01316"/>
    </source>
</evidence>
<evidence type="ECO:0000313" key="13">
    <source>
        <dbReference type="Proteomes" id="UP000198546"/>
    </source>
</evidence>
<accession>A0A1G7CWP5</accession>
<keyword evidence="3 8" id="KW-0963">Cytoplasm</keyword>
<dbReference type="OrthoDB" id="7060358at2"/>
<dbReference type="AlphaFoldDB" id="A0A1G7CWP5"/>
<feature type="domain" description="Arginine repressor DNA-binding" evidence="10">
    <location>
        <begin position="9"/>
        <end position="75"/>
    </location>
</feature>
<evidence type="ECO:0000256" key="8">
    <source>
        <dbReference type="HAMAP-Rule" id="MF_00173"/>
    </source>
</evidence>
<evidence type="ECO:0000259" key="11">
    <source>
        <dbReference type="Pfam" id="PF02863"/>
    </source>
</evidence>
<comment type="function">
    <text evidence="8">Regulates arginine biosynthesis genes.</text>
</comment>
<dbReference type="Gene3D" id="3.30.1360.40">
    <property type="match status" value="1"/>
</dbReference>
<proteinExistence type="inferred from homology"/>
<evidence type="ECO:0000256" key="2">
    <source>
        <dbReference type="ARBA" id="ARBA00008316"/>
    </source>
</evidence>
<dbReference type="SUPFAM" id="SSF55252">
    <property type="entry name" value="C-terminal domain of arginine repressor"/>
    <property type="match status" value="1"/>
</dbReference>
<evidence type="ECO:0000256" key="3">
    <source>
        <dbReference type="ARBA" id="ARBA00022490"/>
    </source>
</evidence>
<dbReference type="PANTHER" id="PTHR34471:SF1">
    <property type="entry name" value="ARGININE REPRESSOR"/>
    <property type="match status" value="1"/>
</dbReference>
<dbReference type="InterPro" id="IPR036388">
    <property type="entry name" value="WH-like_DNA-bd_sf"/>
</dbReference>
<dbReference type="GO" id="GO:0006526">
    <property type="term" value="P:L-arginine biosynthetic process"/>
    <property type="evidence" value="ECO:0007669"/>
    <property type="project" value="UniProtKB-UniPathway"/>
</dbReference>
<dbReference type="NCBIfam" id="NF002880">
    <property type="entry name" value="PRK03341.1"/>
    <property type="match status" value="1"/>
</dbReference>
<name>A0A1G7CWP5_9ACTN</name>
<gene>
    <name evidence="8" type="primary">argR</name>
    <name evidence="12" type="ORF">SAMN04489747_3405</name>
</gene>
<protein>
    <recommendedName>
        <fullName evidence="8 9">Arginine repressor</fullName>
    </recommendedName>
</protein>
<keyword evidence="7 8" id="KW-0804">Transcription</keyword>
<dbReference type="Proteomes" id="UP000198546">
    <property type="component" value="Chromosome i"/>
</dbReference>
<sequence length="172" mass="18019">MTGTRVPLTRAARHARIIDLIGRTEVASQGQLADLLAAEGIPVSQGTLSKDLLEVGAVRVRGRDGLVYRVPSEGGDRSIHTGESEASATRLARLCSEVLISADASANLAVLRTPPGAAQYLASAIDHASWEQILGTIAGDDTVLVISRDPSGGSGLAAQLLELSEREHHPRT</sequence>
<dbReference type="Pfam" id="PF02863">
    <property type="entry name" value="Arg_repressor_C"/>
    <property type="match status" value="1"/>
</dbReference>
<reference evidence="12 13" key="1">
    <citation type="submission" date="2016-10" db="EMBL/GenBank/DDBJ databases">
        <authorList>
            <person name="de Groot N.N."/>
        </authorList>
    </citation>
    <scope>NUCLEOTIDE SEQUENCE [LARGE SCALE GENOMIC DNA]</scope>
    <source>
        <strain evidence="12 13">MON 2.2</strain>
    </source>
</reference>
<dbReference type="GO" id="GO:0003700">
    <property type="term" value="F:DNA-binding transcription factor activity"/>
    <property type="evidence" value="ECO:0007669"/>
    <property type="project" value="UniProtKB-UniRule"/>
</dbReference>
<comment type="subcellular location">
    <subcellularLocation>
        <location evidence="1 8">Cytoplasm</location>
    </subcellularLocation>
</comment>
<dbReference type="HAMAP" id="MF_00173">
    <property type="entry name" value="Arg_repressor"/>
    <property type="match status" value="1"/>
</dbReference>
<dbReference type="PRINTS" id="PR01467">
    <property type="entry name" value="ARGREPRESSOR"/>
</dbReference>
<evidence type="ECO:0000256" key="6">
    <source>
        <dbReference type="ARBA" id="ARBA00023125"/>
    </source>
</evidence>
<dbReference type="GO" id="GO:0003677">
    <property type="term" value="F:DNA binding"/>
    <property type="evidence" value="ECO:0007669"/>
    <property type="project" value="UniProtKB-KW"/>
</dbReference>
<dbReference type="GO" id="GO:0034618">
    <property type="term" value="F:arginine binding"/>
    <property type="evidence" value="ECO:0007669"/>
    <property type="project" value="InterPro"/>
</dbReference>
<evidence type="ECO:0000313" key="12">
    <source>
        <dbReference type="EMBL" id="SDE43728.1"/>
    </source>
</evidence>
<dbReference type="RefSeq" id="WP_090595166.1">
    <property type="nucleotide sequence ID" value="NZ_LT629688.1"/>
</dbReference>
<dbReference type="InterPro" id="IPR036251">
    <property type="entry name" value="Arg_repress_C_sf"/>
</dbReference>
<evidence type="ECO:0000256" key="4">
    <source>
        <dbReference type="ARBA" id="ARBA00022491"/>
    </source>
</evidence>
<dbReference type="NCBIfam" id="TIGR01529">
    <property type="entry name" value="argR_whole"/>
    <property type="match status" value="1"/>
</dbReference>
<dbReference type="STRING" id="675864.SAMN04489747_3405"/>
<organism evidence="12 13">
    <name type="scientific">Auraticoccus monumenti</name>
    <dbReference type="NCBI Taxonomy" id="675864"/>
    <lineage>
        <taxon>Bacteria</taxon>
        <taxon>Bacillati</taxon>
        <taxon>Actinomycetota</taxon>
        <taxon>Actinomycetes</taxon>
        <taxon>Propionibacteriales</taxon>
        <taxon>Propionibacteriaceae</taxon>
        <taxon>Auraticoccus</taxon>
    </lineage>
</organism>
<dbReference type="SUPFAM" id="SSF46785">
    <property type="entry name" value="Winged helix' DNA-binding domain"/>
    <property type="match status" value="1"/>
</dbReference>
<dbReference type="InterPro" id="IPR020900">
    <property type="entry name" value="Arg_repress_DNA-bd"/>
</dbReference>
<dbReference type="InterPro" id="IPR020899">
    <property type="entry name" value="Arg_repress_C"/>
</dbReference>
<dbReference type="EMBL" id="LT629688">
    <property type="protein sequence ID" value="SDE43728.1"/>
    <property type="molecule type" value="Genomic_DNA"/>
</dbReference>
<evidence type="ECO:0000256" key="9">
    <source>
        <dbReference type="NCBIfam" id="TIGR01529"/>
    </source>
</evidence>
<keyword evidence="13" id="KW-1185">Reference proteome</keyword>
<feature type="domain" description="Arginine repressor C-terminal" evidence="11">
    <location>
        <begin position="96"/>
        <end position="160"/>
    </location>
</feature>
<keyword evidence="8" id="KW-0028">Amino-acid biosynthesis</keyword>
<evidence type="ECO:0000256" key="7">
    <source>
        <dbReference type="ARBA" id="ARBA00023163"/>
    </source>
</evidence>
<dbReference type="GO" id="GO:1900079">
    <property type="term" value="P:regulation of arginine biosynthetic process"/>
    <property type="evidence" value="ECO:0007669"/>
    <property type="project" value="UniProtKB-UniRule"/>
</dbReference>
<dbReference type="UniPathway" id="UPA00068"/>